<dbReference type="Gene3D" id="2.170.150.70">
    <property type="match status" value="1"/>
</dbReference>
<evidence type="ECO:0000313" key="6">
    <source>
        <dbReference type="EMBL" id="CAD8729728.1"/>
    </source>
</evidence>
<gene>
    <name evidence="6" type="ORF">PDEL0327_LOCUS1221</name>
</gene>
<dbReference type="Pfam" id="PF04828">
    <property type="entry name" value="GFA"/>
    <property type="match status" value="1"/>
</dbReference>
<dbReference type="InterPro" id="IPR011057">
    <property type="entry name" value="Mss4-like_sf"/>
</dbReference>
<evidence type="ECO:0000256" key="3">
    <source>
        <dbReference type="ARBA" id="ARBA00022833"/>
    </source>
</evidence>
<reference evidence="6" key="1">
    <citation type="submission" date="2021-01" db="EMBL/GenBank/DDBJ databases">
        <authorList>
            <person name="Corre E."/>
            <person name="Pelletier E."/>
            <person name="Niang G."/>
            <person name="Scheremetjew M."/>
            <person name="Finn R."/>
            <person name="Kale V."/>
            <person name="Holt S."/>
            <person name="Cochrane G."/>
            <person name="Meng A."/>
            <person name="Brown T."/>
            <person name="Cohen L."/>
        </authorList>
    </citation>
    <scope>NUCLEOTIDE SEQUENCE</scope>
    <source>
        <strain evidence="6">B596</strain>
    </source>
</reference>
<dbReference type="InterPro" id="IPR052355">
    <property type="entry name" value="CENP-V-like"/>
</dbReference>
<keyword evidence="2" id="KW-0479">Metal-binding</keyword>
<evidence type="ECO:0000256" key="1">
    <source>
        <dbReference type="ARBA" id="ARBA00005495"/>
    </source>
</evidence>
<organism evidence="6">
    <name type="scientific">Pseudo-nitzschia delicatissima</name>
    <dbReference type="NCBI Taxonomy" id="44447"/>
    <lineage>
        <taxon>Eukaryota</taxon>
        <taxon>Sar</taxon>
        <taxon>Stramenopiles</taxon>
        <taxon>Ochrophyta</taxon>
        <taxon>Bacillariophyta</taxon>
        <taxon>Bacillariophyceae</taxon>
        <taxon>Bacillariophycidae</taxon>
        <taxon>Bacillariales</taxon>
        <taxon>Bacillariaceae</taxon>
        <taxon>Pseudo-nitzschia</taxon>
    </lineage>
</organism>
<dbReference type="PANTHER" id="PTHR28620">
    <property type="entry name" value="CENTROMERE PROTEIN V"/>
    <property type="match status" value="1"/>
</dbReference>
<protein>
    <recommendedName>
        <fullName evidence="5">CENP-V/GFA domain-containing protein</fullName>
    </recommendedName>
</protein>
<proteinExistence type="inferred from homology"/>
<dbReference type="InterPro" id="IPR006913">
    <property type="entry name" value="CENP-V/GFA"/>
</dbReference>
<dbReference type="PANTHER" id="PTHR28620:SF1">
    <property type="entry name" value="CENP-V_GFA DOMAIN-CONTAINING PROTEIN"/>
    <property type="match status" value="1"/>
</dbReference>
<dbReference type="GO" id="GO:0016846">
    <property type="term" value="F:carbon-sulfur lyase activity"/>
    <property type="evidence" value="ECO:0007669"/>
    <property type="project" value="InterPro"/>
</dbReference>
<comment type="similarity">
    <text evidence="1">Belongs to the Gfa family.</text>
</comment>
<evidence type="ECO:0000256" key="4">
    <source>
        <dbReference type="SAM" id="MobiDB-lite"/>
    </source>
</evidence>
<dbReference type="AlphaFoldDB" id="A0A7S0XLD0"/>
<evidence type="ECO:0000256" key="2">
    <source>
        <dbReference type="ARBA" id="ARBA00022723"/>
    </source>
</evidence>
<name>A0A7S0XLD0_9STRA</name>
<evidence type="ECO:0000259" key="5">
    <source>
        <dbReference type="Pfam" id="PF04828"/>
    </source>
</evidence>
<dbReference type="GO" id="GO:0046872">
    <property type="term" value="F:metal ion binding"/>
    <property type="evidence" value="ECO:0007669"/>
    <property type="project" value="UniProtKB-KW"/>
</dbReference>
<dbReference type="EMBL" id="HBFG01001623">
    <property type="protein sequence ID" value="CAD8729728.1"/>
    <property type="molecule type" value="Transcribed_RNA"/>
</dbReference>
<sequence>MSSKSSWYDEQSLVSVLPSASLVNATASASNNTEPPPASTSSSSSPYKLIVSMVGKGTGMSSIQAKRAVDFSAVTGSILLAWRITMYAYNTLRGDDKSDDEFSDDSTVVTKEPMAPRQRRTASYSILGIFRRTLRRIVLDETEYIARAPSANSLVTKDTNDEEKLVTHQGSCHCESIQFTVMAPSVMHARDGPGKIQFRHVSVKAANFQVYAGFDNLKTYYVAYRDSDDKGAHAFCERCGVHVLFAPSKASPNVCINVRCFRDDKNRKIKLTSKKDNISAGIPVAGQFDNVNSDQLSTISEVTQPFHFQMNSYNQNPPPNLDWTNRNNPIPRPAKYLSRKNSEVSSIASPVNSIGEQLEIPIKQFYAPSTAKTHVKNRRSTFSAGTASLTDAESSGSLYRGTLNSQRGLLGPMSPPRSGAASYGGMDDFSFTGDSVSLIDDNISYSSNSVTRRQSNMISLGRKSLLVNNGRENDMVAGNPPRHPTVTSPETRNQMKKFMSKYKKEKAKAAEKTKAESS</sequence>
<dbReference type="SUPFAM" id="SSF51316">
    <property type="entry name" value="Mss4-like"/>
    <property type="match status" value="1"/>
</dbReference>
<feature type="domain" description="CENP-V/GFA" evidence="5">
    <location>
        <begin position="168"/>
        <end position="265"/>
    </location>
</feature>
<feature type="compositionally biased region" description="Polar residues" evidence="4">
    <location>
        <begin position="381"/>
        <end position="407"/>
    </location>
</feature>
<feature type="region of interest" description="Disordered" evidence="4">
    <location>
        <begin position="472"/>
        <end position="494"/>
    </location>
</feature>
<accession>A0A7S0XLD0</accession>
<keyword evidence="3" id="KW-0862">Zinc</keyword>
<feature type="region of interest" description="Disordered" evidence="4">
    <location>
        <begin position="381"/>
        <end position="420"/>
    </location>
</feature>